<dbReference type="KEGG" id="tet:TTHERM_000503802"/>
<reference evidence="2" key="1">
    <citation type="journal article" date="2006" name="PLoS Biol.">
        <title>Macronuclear genome sequence of the ciliate Tetrahymena thermophila, a model eukaryote.</title>
        <authorList>
            <person name="Eisen J.A."/>
            <person name="Coyne R.S."/>
            <person name="Wu M."/>
            <person name="Wu D."/>
            <person name="Thiagarajan M."/>
            <person name="Wortman J.R."/>
            <person name="Badger J.H."/>
            <person name="Ren Q."/>
            <person name="Amedeo P."/>
            <person name="Jones K.M."/>
            <person name="Tallon L.J."/>
            <person name="Delcher A.L."/>
            <person name="Salzberg S.L."/>
            <person name="Silva J.C."/>
            <person name="Haas B.J."/>
            <person name="Majoros W.H."/>
            <person name="Farzad M."/>
            <person name="Carlton J.M."/>
            <person name="Smith R.K. Jr."/>
            <person name="Garg J."/>
            <person name="Pearlman R.E."/>
            <person name="Karrer K.M."/>
            <person name="Sun L."/>
            <person name="Manning G."/>
            <person name="Elde N.C."/>
            <person name="Turkewitz A.P."/>
            <person name="Asai D.J."/>
            <person name="Wilkes D.E."/>
            <person name="Wang Y."/>
            <person name="Cai H."/>
            <person name="Collins K."/>
            <person name="Stewart B.A."/>
            <person name="Lee S.R."/>
            <person name="Wilamowska K."/>
            <person name="Weinberg Z."/>
            <person name="Ruzzo W.L."/>
            <person name="Wloga D."/>
            <person name="Gaertig J."/>
            <person name="Frankel J."/>
            <person name="Tsao C.-C."/>
            <person name="Gorovsky M.A."/>
            <person name="Keeling P.J."/>
            <person name="Waller R.F."/>
            <person name="Patron N.J."/>
            <person name="Cherry J.M."/>
            <person name="Stover N.A."/>
            <person name="Krieger C.J."/>
            <person name="del Toro C."/>
            <person name="Ryder H.F."/>
            <person name="Williamson S.C."/>
            <person name="Barbeau R.A."/>
            <person name="Hamilton E.P."/>
            <person name="Orias E."/>
        </authorList>
    </citation>
    <scope>NUCLEOTIDE SEQUENCE [LARGE SCALE GENOMIC DNA]</scope>
    <source>
        <strain evidence="2">SB210</strain>
    </source>
</reference>
<dbReference type="RefSeq" id="XP_012652906.1">
    <property type="nucleotide sequence ID" value="XM_012797452.1"/>
</dbReference>
<dbReference type="EMBL" id="GG662708">
    <property type="protein sequence ID" value="EWS74532.1"/>
    <property type="molecule type" value="Genomic_DNA"/>
</dbReference>
<dbReference type="InParanoid" id="W7XB15"/>
<name>W7XB15_TETTS</name>
<keyword evidence="2" id="KW-1185">Reference proteome</keyword>
<evidence type="ECO:0000313" key="2">
    <source>
        <dbReference type="Proteomes" id="UP000009168"/>
    </source>
</evidence>
<dbReference type="AlphaFoldDB" id="W7XB15"/>
<dbReference type="GeneID" id="24439334"/>
<accession>W7XB15</accession>
<organism evidence="1 2">
    <name type="scientific">Tetrahymena thermophila (strain SB210)</name>
    <dbReference type="NCBI Taxonomy" id="312017"/>
    <lineage>
        <taxon>Eukaryota</taxon>
        <taxon>Sar</taxon>
        <taxon>Alveolata</taxon>
        <taxon>Ciliophora</taxon>
        <taxon>Intramacronucleata</taxon>
        <taxon>Oligohymenophorea</taxon>
        <taxon>Hymenostomatida</taxon>
        <taxon>Tetrahymenina</taxon>
        <taxon>Tetrahymenidae</taxon>
        <taxon>Tetrahymena</taxon>
    </lineage>
</organism>
<keyword evidence="1" id="KW-0472">Membrane</keyword>
<keyword evidence="1" id="KW-0812">Transmembrane</keyword>
<gene>
    <name evidence="1" type="ORF">TTHERM_000503802</name>
</gene>
<proteinExistence type="predicted"/>
<sequence>MHLKSKLNNVKQLIRKQIRFILVKRTKKKRKQMARLQKNIILISIICFQFMYIKADQCNLSIDQLNNQIIYPIMENCSKQLCFYGNTTLTIQYESIRINSITLKATNKTSQLTQLVLKTPPSQNLLTINSQFLVNITDQYSQGSYSFINLLQNQTTKWIVNI</sequence>
<protein>
    <submittedName>
        <fullName evidence="1">Transmembrane protein, putative</fullName>
    </submittedName>
</protein>
<dbReference type="Proteomes" id="UP000009168">
    <property type="component" value="Unassembled WGS sequence"/>
</dbReference>
<evidence type="ECO:0000313" key="1">
    <source>
        <dbReference type="EMBL" id="EWS74532.1"/>
    </source>
</evidence>